<name>A0A9J7X4E1_CYPCA</name>
<keyword evidence="3" id="KW-1185">Reference proteome</keyword>
<evidence type="ECO:0000313" key="2">
    <source>
        <dbReference type="Ensembl" id="ENSCCRP00000100986.1"/>
    </source>
</evidence>
<reference evidence="2" key="2">
    <citation type="submission" date="2025-09" db="UniProtKB">
        <authorList>
            <consortium name="Ensembl"/>
        </authorList>
    </citation>
    <scope>IDENTIFICATION</scope>
</reference>
<dbReference type="GO" id="GO:0015074">
    <property type="term" value="P:DNA integration"/>
    <property type="evidence" value="ECO:0007669"/>
    <property type="project" value="InterPro"/>
</dbReference>
<dbReference type="Gene3D" id="3.30.420.10">
    <property type="entry name" value="Ribonuclease H-like superfamily/Ribonuclease H"/>
    <property type="match status" value="1"/>
</dbReference>
<proteinExistence type="predicted"/>
<evidence type="ECO:0000313" key="3">
    <source>
        <dbReference type="Proteomes" id="UP001108240"/>
    </source>
</evidence>
<dbReference type="GO" id="GO:0003677">
    <property type="term" value="F:DNA binding"/>
    <property type="evidence" value="ECO:0007669"/>
    <property type="project" value="InterPro"/>
</dbReference>
<dbReference type="InterPro" id="IPR002492">
    <property type="entry name" value="Transposase_Tc1-like"/>
</dbReference>
<dbReference type="GO" id="GO:0006313">
    <property type="term" value="P:DNA transposition"/>
    <property type="evidence" value="ECO:0007669"/>
    <property type="project" value="InterPro"/>
</dbReference>
<dbReference type="InterPro" id="IPR036397">
    <property type="entry name" value="RNaseH_sf"/>
</dbReference>
<dbReference type="Ensembl" id="ENSCCRT00000189242.1">
    <property type="protein sequence ID" value="ENSCCRP00000100986.1"/>
    <property type="gene ID" value="ENSCCRG00000064992.1"/>
</dbReference>
<reference evidence="2" key="1">
    <citation type="submission" date="2025-08" db="UniProtKB">
        <authorList>
            <consortium name="Ensembl"/>
        </authorList>
    </citation>
    <scope>IDENTIFICATION</scope>
</reference>
<dbReference type="Proteomes" id="UP001108240">
    <property type="component" value="Unplaced"/>
</dbReference>
<dbReference type="Pfam" id="PF01498">
    <property type="entry name" value="HTH_Tnp_Tc3_2"/>
    <property type="match status" value="1"/>
</dbReference>
<feature type="domain" description="Transposase Tc1-like" evidence="1">
    <location>
        <begin position="8"/>
        <end position="57"/>
    </location>
</feature>
<dbReference type="GeneTree" id="ENSGT01150000286900"/>
<organism evidence="2 3">
    <name type="scientific">Cyprinus carpio carpio</name>
    <dbReference type="NCBI Taxonomy" id="630221"/>
    <lineage>
        <taxon>Eukaryota</taxon>
        <taxon>Metazoa</taxon>
        <taxon>Chordata</taxon>
        <taxon>Craniata</taxon>
        <taxon>Vertebrata</taxon>
        <taxon>Euteleostomi</taxon>
        <taxon>Actinopterygii</taxon>
        <taxon>Neopterygii</taxon>
        <taxon>Teleostei</taxon>
        <taxon>Ostariophysi</taxon>
        <taxon>Cypriniformes</taxon>
        <taxon>Cyprinidae</taxon>
        <taxon>Cyprininae</taxon>
        <taxon>Cyprinus</taxon>
    </lineage>
</organism>
<sequence>MEITTWAQEYFQKTLSVNTIHRAIRRCRLKFYSSKKKPYLNMIQKRRRFLWAKAHLKWTVAKWKTVLWSDESKFEVLFGKLGRHVIRTKEDKDNPSCYQRSVQKTASLMVWGCMSACGMGSLHIWKGTINAERYIQVLEQHMLPSRRRLFQGRPCIFQHDNIFLFMMRQMFSMGERSGLQAGHFSTRILLRCSHDVVIDAVCGLVLSCWKMQGLP</sequence>
<protein>
    <recommendedName>
        <fullName evidence="1">Transposase Tc1-like domain-containing protein</fullName>
    </recommendedName>
</protein>
<accession>A0A9J7X4E1</accession>
<evidence type="ECO:0000259" key="1">
    <source>
        <dbReference type="Pfam" id="PF01498"/>
    </source>
</evidence>
<dbReference type="AlphaFoldDB" id="A0A9J7X4E1"/>